<organism evidence="2">
    <name type="scientific">uncultured Thermomicrobiales bacterium</name>
    <dbReference type="NCBI Taxonomy" id="1645740"/>
    <lineage>
        <taxon>Bacteria</taxon>
        <taxon>Pseudomonadati</taxon>
        <taxon>Thermomicrobiota</taxon>
        <taxon>Thermomicrobia</taxon>
        <taxon>Thermomicrobiales</taxon>
        <taxon>environmental samples</taxon>
    </lineage>
</organism>
<feature type="compositionally biased region" description="Gly residues" evidence="1">
    <location>
        <begin position="105"/>
        <end position="116"/>
    </location>
</feature>
<sequence>EPGSHPSPHEQGGAGEAGCQRRPGALGAGSPRLALLPAHGAAAARPAPAGAVRGKPAGDGSRPAGGDGAAKRGHRPDLTPHPLRLGLADRLDGHRADLPGSDASGRGGGGRPGYGLGPEPRRPRVPRRVLVGLRRRAGAQDASCRPQFALCPGGALPPAPDAAGPGAMAGLRAPGVSPPARSGGGERTPGPPRGDPQRRDDGEGRDDPLERCLRGERSCGACPGPTGDRRRDRAWPALGRARRP</sequence>
<feature type="compositionally biased region" description="Basic and acidic residues" evidence="1">
    <location>
        <begin position="87"/>
        <end position="97"/>
    </location>
</feature>
<reference evidence="2" key="1">
    <citation type="submission" date="2020-02" db="EMBL/GenBank/DDBJ databases">
        <authorList>
            <person name="Meier V. D."/>
        </authorList>
    </citation>
    <scope>NUCLEOTIDE SEQUENCE</scope>
    <source>
        <strain evidence="2">AVDCRST_MAG88</strain>
    </source>
</reference>
<protein>
    <submittedName>
        <fullName evidence="2">Uncharacterized protein</fullName>
    </submittedName>
</protein>
<name>A0A6J4UA19_9BACT</name>
<feature type="compositionally biased region" description="Basic and acidic residues" evidence="1">
    <location>
        <begin position="195"/>
        <end position="217"/>
    </location>
</feature>
<dbReference type="EMBL" id="CADCWM010000035">
    <property type="protein sequence ID" value="CAA9542141.1"/>
    <property type="molecule type" value="Genomic_DNA"/>
</dbReference>
<accession>A0A6J4UA19</accession>
<evidence type="ECO:0000313" key="2">
    <source>
        <dbReference type="EMBL" id="CAA9542141.1"/>
    </source>
</evidence>
<feature type="compositionally biased region" description="Basic residues" evidence="1">
    <location>
        <begin position="123"/>
        <end position="137"/>
    </location>
</feature>
<feature type="non-terminal residue" evidence="2">
    <location>
        <position position="1"/>
    </location>
</feature>
<dbReference type="AlphaFoldDB" id="A0A6J4UA19"/>
<proteinExistence type="predicted"/>
<feature type="compositionally biased region" description="Low complexity" evidence="1">
    <location>
        <begin position="31"/>
        <end position="55"/>
    </location>
</feature>
<evidence type="ECO:0000256" key="1">
    <source>
        <dbReference type="SAM" id="MobiDB-lite"/>
    </source>
</evidence>
<feature type="non-terminal residue" evidence="2">
    <location>
        <position position="244"/>
    </location>
</feature>
<gene>
    <name evidence="2" type="ORF">AVDCRST_MAG88-99</name>
</gene>
<feature type="compositionally biased region" description="Low complexity" evidence="1">
    <location>
        <begin position="161"/>
        <end position="171"/>
    </location>
</feature>
<feature type="region of interest" description="Disordered" evidence="1">
    <location>
        <begin position="1"/>
        <end position="244"/>
    </location>
</feature>